<dbReference type="Gene3D" id="3.40.630.30">
    <property type="match status" value="1"/>
</dbReference>
<evidence type="ECO:0000313" key="3">
    <source>
        <dbReference type="Proteomes" id="UP001284537"/>
    </source>
</evidence>
<dbReference type="EMBL" id="JAXARY010000004">
    <property type="protein sequence ID" value="MDX8126797.1"/>
    <property type="molecule type" value="Genomic_DNA"/>
</dbReference>
<dbReference type="InterPro" id="IPR000182">
    <property type="entry name" value="GNAT_dom"/>
</dbReference>
<dbReference type="CDD" id="cd04301">
    <property type="entry name" value="NAT_SF"/>
    <property type="match status" value="1"/>
</dbReference>
<proteinExistence type="predicted"/>
<name>A0ABU4UBH9_9GAMM</name>
<organism evidence="2 3">
    <name type="scientific">Methylomonas defluvii</name>
    <dbReference type="NCBI Taxonomy" id="3045149"/>
    <lineage>
        <taxon>Bacteria</taxon>
        <taxon>Pseudomonadati</taxon>
        <taxon>Pseudomonadota</taxon>
        <taxon>Gammaproteobacteria</taxon>
        <taxon>Methylococcales</taxon>
        <taxon>Methylococcaceae</taxon>
        <taxon>Methylomonas</taxon>
    </lineage>
</organism>
<dbReference type="PROSITE" id="PS51186">
    <property type="entry name" value="GNAT"/>
    <property type="match status" value="1"/>
</dbReference>
<gene>
    <name evidence="2" type="ORF">QLH52_05855</name>
</gene>
<evidence type="ECO:0000313" key="2">
    <source>
        <dbReference type="EMBL" id="MDX8126797.1"/>
    </source>
</evidence>
<protein>
    <submittedName>
        <fullName evidence="2">GNAT family N-acetyltransferase</fullName>
    </submittedName>
</protein>
<feature type="domain" description="N-acetyltransferase" evidence="1">
    <location>
        <begin position="21"/>
        <end position="159"/>
    </location>
</feature>
<dbReference type="RefSeq" id="WP_319960894.1">
    <property type="nucleotide sequence ID" value="NZ_JAXARY010000004.1"/>
</dbReference>
<comment type="caution">
    <text evidence="2">The sequence shown here is derived from an EMBL/GenBank/DDBJ whole genome shotgun (WGS) entry which is preliminary data.</text>
</comment>
<reference evidence="2 3" key="1">
    <citation type="submission" date="2023-11" db="EMBL/GenBank/DDBJ databases">
        <authorList>
            <person name="Ouyang M.-Y."/>
        </authorList>
    </citation>
    <scope>NUCLEOTIDE SEQUENCE [LARGE SCALE GENOMIC DNA]</scope>
    <source>
        <strain evidence="2 3">OY6</strain>
    </source>
</reference>
<dbReference type="Proteomes" id="UP001284537">
    <property type="component" value="Unassembled WGS sequence"/>
</dbReference>
<sequence length="159" mass="17874">MSGDIIIERANIGDSFEVAVMVGELLTEISDAIGVKAFNFELDNTAVRLRDFLKRDKYFVFVARQGSIKPIGFITLYESYALYAEGIFGTLPELYVRPAYRSKNVGKQLISRAKTFGESGGWKRLEVTTPSLPQFSRTLIFYEREGFAVTGGRKLKLVL</sequence>
<keyword evidence="3" id="KW-1185">Reference proteome</keyword>
<dbReference type="SUPFAM" id="SSF55729">
    <property type="entry name" value="Acyl-CoA N-acyltransferases (Nat)"/>
    <property type="match status" value="1"/>
</dbReference>
<accession>A0ABU4UBH9</accession>
<dbReference type="Pfam" id="PF13508">
    <property type="entry name" value="Acetyltransf_7"/>
    <property type="match status" value="1"/>
</dbReference>
<dbReference type="InterPro" id="IPR016181">
    <property type="entry name" value="Acyl_CoA_acyltransferase"/>
</dbReference>
<evidence type="ECO:0000259" key="1">
    <source>
        <dbReference type="PROSITE" id="PS51186"/>
    </source>
</evidence>